<dbReference type="AlphaFoldDB" id="A0AAV4XNY1"/>
<organism evidence="1 2">
    <name type="scientific">Caerostris extrusa</name>
    <name type="common">Bark spider</name>
    <name type="synonym">Caerostris bankana</name>
    <dbReference type="NCBI Taxonomy" id="172846"/>
    <lineage>
        <taxon>Eukaryota</taxon>
        <taxon>Metazoa</taxon>
        <taxon>Ecdysozoa</taxon>
        <taxon>Arthropoda</taxon>
        <taxon>Chelicerata</taxon>
        <taxon>Arachnida</taxon>
        <taxon>Araneae</taxon>
        <taxon>Araneomorphae</taxon>
        <taxon>Entelegynae</taxon>
        <taxon>Araneoidea</taxon>
        <taxon>Araneidae</taxon>
        <taxon>Caerostris</taxon>
    </lineage>
</organism>
<dbReference type="Proteomes" id="UP001054945">
    <property type="component" value="Unassembled WGS sequence"/>
</dbReference>
<comment type="caution">
    <text evidence="1">The sequence shown here is derived from an EMBL/GenBank/DDBJ whole genome shotgun (WGS) entry which is preliminary data.</text>
</comment>
<name>A0AAV4XNY1_CAEEX</name>
<sequence length="142" mass="16579">MQTELKSKQLPVFLCKQQHSVNMPVGTMHFIPLNRKFIFGKIQIFSFVKKKPIKMLLLPSFYKNLGPNLCCCCDFFFINFGHHSLCHWSSILFKTKFLCAYYSIDPWSLASDMRCILLLYGIYNRTRLSTSGNNDFRSCVNL</sequence>
<evidence type="ECO:0000313" key="1">
    <source>
        <dbReference type="EMBL" id="GIY95900.1"/>
    </source>
</evidence>
<proteinExistence type="predicted"/>
<evidence type="ECO:0000313" key="2">
    <source>
        <dbReference type="Proteomes" id="UP001054945"/>
    </source>
</evidence>
<reference evidence="1 2" key="1">
    <citation type="submission" date="2021-06" db="EMBL/GenBank/DDBJ databases">
        <title>Caerostris extrusa draft genome.</title>
        <authorList>
            <person name="Kono N."/>
            <person name="Arakawa K."/>
        </authorList>
    </citation>
    <scope>NUCLEOTIDE SEQUENCE [LARGE SCALE GENOMIC DNA]</scope>
</reference>
<dbReference type="EMBL" id="BPLR01017975">
    <property type="protein sequence ID" value="GIY95900.1"/>
    <property type="molecule type" value="Genomic_DNA"/>
</dbReference>
<keyword evidence="2" id="KW-1185">Reference proteome</keyword>
<protein>
    <submittedName>
        <fullName evidence="1">Uncharacterized protein</fullName>
    </submittedName>
</protein>
<accession>A0AAV4XNY1</accession>
<gene>
    <name evidence="1" type="ORF">CEXT_599591</name>
</gene>